<dbReference type="InterPro" id="IPR011009">
    <property type="entry name" value="Kinase-like_dom_sf"/>
</dbReference>
<evidence type="ECO:0000256" key="1">
    <source>
        <dbReference type="SAM" id="MobiDB-lite"/>
    </source>
</evidence>
<dbReference type="SMART" id="SM00220">
    <property type="entry name" value="S_TKc"/>
    <property type="match status" value="1"/>
</dbReference>
<dbReference type="PROSITE" id="PS50011">
    <property type="entry name" value="PROTEIN_KINASE_DOM"/>
    <property type="match status" value="1"/>
</dbReference>
<reference evidence="3 4" key="1">
    <citation type="submission" date="2016-04" db="EMBL/GenBank/DDBJ databases">
        <title>Multiple horizontal gene transfer events from other fungi enriched the ability of the initially mycotrophic fungus Trichoderma (Ascomycota) to feed on dead plant biomass.</title>
        <authorList>
            <person name="Atanasova L."/>
            <person name="Chenthamara K."/>
            <person name="Zhang J."/>
            <person name="Grujic M."/>
            <person name="Henrissat B."/>
            <person name="Kuo A."/>
            <person name="Aertz A."/>
            <person name="Salamov A."/>
            <person name="Lipzen A."/>
            <person name="Labutti K."/>
            <person name="Barry K."/>
            <person name="Miao Y."/>
            <person name="Rahimi M.J."/>
            <person name="Shen Q."/>
            <person name="Grigoriev I.V."/>
            <person name="Kubicek C.P."/>
            <person name="Druzhinina I.S."/>
        </authorList>
    </citation>
    <scope>NUCLEOTIDE SEQUENCE [LARGE SCALE GENOMIC DNA]</scope>
    <source>
        <strain evidence="3 4">NJAU 4742</strain>
    </source>
</reference>
<proteinExistence type="predicted"/>
<dbReference type="Gene3D" id="1.10.510.10">
    <property type="entry name" value="Transferase(Phosphotransferase) domain 1"/>
    <property type="match status" value="1"/>
</dbReference>
<feature type="domain" description="Protein kinase" evidence="2">
    <location>
        <begin position="253"/>
        <end position="582"/>
    </location>
</feature>
<organism evidence="3 4">
    <name type="scientific">Trichoderma guizhouense</name>
    <dbReference type="NCBI Taxonomy" id="1491466"/>
    <lineage>
        <taxon>Eukaryota</taxon>
        <taxon>Fungi</taxon>
        <taxon>Dikarya</taxon>
        <taxon>Ascomycota</taxon>
        <taxon>Pezizomycotina</taxon>
        <taxon>Sordariomycetes</taxon>
        <taxon>Hypocreomycetidae</taxon>
        <taxon>Hypocreales</taxon>
        <taxon>Hypocreaceae</taxon>
        <taxon>Trichoderma</taxon>
    </lineage>
</organism>
<dbReference type="InterPro" id="IPR000719">
    <property type="entry name" value="Prot_kinase_dom"/>
</dbReference>
<accession>A0A1T3CJ36</accession>
<feature type="region of interest" description="Disordered" evidence="1">
    <location>
        <begin position="96"/>
        <end position="144"/>
    </location>
</feature>
<dbReference type="OrthoDB" id="1046782at2759"/>
<evidence type="ECO:0000313" key="4">
    <source>
        <dbReference type="Proteomes" id="UP000191004"/>
    </source>
</evidence>
<comment type="caution">
    <text evidence="3">The sequence shown here is derived from an EMBL/GenBank/DDBJ whole genome shotgun (WGS) entry which is preliminary data.</text>
</comment>
<name>A0A1T3CJ36_9HYPO</name>
<dbReference type="SUPFAM" id="SSF56112">
    <property type="entry name" value="Protein kinase-like (PK-like)"/>
    <property type="match status" value="1"/>
</dbReference>
<protein>
    <submittedName>
        <fullName evidence="3">Cyclin C-dependent kinase CDK8</fullName>
    </submittedName>
</protein>
<dbReference type="GO" id="GO:0004674">
    <property type="term" value="F:protein serine/threonine kinase activity"/>
    <property type="evidence" value="ECO:0007669"/>
    <property type="project" value="TreeGrafter"/>
</dbReference>
<feature type="region of interest" description="Disordered" evidence="1">
    <location>
        <begin position="1"/>
        <end position="30"/>
    </location>
</feature>
<dbReference type="Proteomes" id="UP000191004">
    <property type="component" value="Unassembled WGS sequence"/>
</dbReference>
<dbReference type="GO" id="GO:0005524">
    <property type="term" value="F:ATP binding"/>
    <property type="evidence" value="ECO:0007669"/>
    <property type="project" value="InterPro"/>
</dbReference>
<keyword evidence="3" id="KW-0418">Kinase</keyword>
<dbReference type="PANTHER" id="PTHR24359:SF37">
    <property type="entry name" value="PROTEIN KINASE DOMAIN-CONTAINING PROTEIN"/>
    <property type="match status" value="1"/>
</dbReference>
<keyword evidence="4" id="KW-1185">Reference proteome</keyword>
<dbReference type="CDD" id="cd00180">
    <property type="entry name" value="PKc"/>
    <property type="match status" value="1"/>
</dbReference>
<keyword evidence="3" id="KW-0808">Transferase</keyword>
<evidence type="ECO:0000259" key="2">
    <source>
        <dbReference type="PROSITE" id="PS50011"/>
    </source>
</evidence>
<dbReference type="AlphaFoldDB" id="A0A1T3CJ36"/>
<dbReference type="PANTHER" id="PTHR24359">
    <property type="entry name" value="SERINE/THREONINE-PROTEIN KINASE SBK1"/>
    <property type="match status" value="1"/>
</dbReference>
<dbReference type="Pfam" id="PF00069">
    <property type="entry name" value="Pkinase"/>
    <property type="match status" value="1"/>
</dbReference>
<dbReference type="EMBL" id="LVVK01000016">
    <property type="protein sequence ID" value="OPB41106.1"/>
    <property type="molecule type" value="Genomic_DNA"/>
</dbReference>
<sequence>MDGNTPNTSGNTLSTSGSTPNTTGNTSITSISIPNRPLLACLREACVINPRDNKSFIPHLQLKKICNHQAVLEALALAFPERKDSFHRKCASKVCPEQTPASTDDLQKGPHATVTSNYESGESTVPKESTVNQQAATKNDTGVPPNNSQPCYKIFAILVLIGQVKLIETFLDHPLSDNDLPLSSNRYFDALWSPKRNPASLVQLPHGHEHSHWIEMFINRQWSVLAPYFDADNTGNKRFKVYDFHENEILPIEEVSRKKYRGGFGLVEKIKIHSEHNGFDHEYFALKTMHPMMPHESDQFFKQELDAFQMIKPGGNIIEIRAAFKKGDTRCFLFPWATGGNLNTLWAKSPLDIITSADVQWSEFARWICIQCHGIIKDLHTIHVRSDDANKLFGIHSDIKPDNILHFTQDGSQLGSLKISDMGLMKFHRQDSRTMMSASMGNANQTYRSPEHDLGKLRSRKIDIWAFGCLFAELLTWAIRGFNGVEVFKERRMDDDRDVSNENEGEWVEDNFFIIKPFPLPPYYKMPKRKNSIKAWFTELINELGQNMDDTFFPEFLRFIRKHMLQPDRNRRADCIQVEAFLERLKRKPVENPYWRFNGTVVYRNGNDEDMAENGTM</sequence>
<gene>
    <name evidence="3" type="ORF">A0O28_0108030</name>
</gene>
<feature type="compositionally biased region" description="Polar residues" evidence="1">
    <location>
        <begin position="113"/>
        <end position="144"/>
    </location>
</feature>
<evidence type="ECO:0000313" key="3">
    <source>
        <dbReference type="EMBL" id="OPB41106.1"/>
    </source>
</evidence>